<evidence type="ECO:0000256" key="2">
    <source>
        <dbReference type="ARBA" id="ARBA00022723"/>
    </source>
</evidence>
<feature type="chain" id="PRO_5017392988" evidence="4">
    <location>
        <begin position="26"/>
        <end position="253"/>
    </location>
</feature>
<name>A0A388SGW7_9BURK</name>
<dbReference type="PANTHER" id="PTHR30632:SF14">
    <property type="entry name" value="TUNGSTATE_MOLYBDATE_CHROMATE-BINDING PROTEIN MODA"/>
    <property type="match status" value="1"/>
</dbReference>
<reference evidence="5 6" key="1">
    <citation type="journal article" date="2018" name="Int. J. Syst. Evol. Microbiol.">
        <title>Mesosutterella multiformis gen. nov., sp. nov., a member of the family Sutterellaceae and Sutterella megalosphaeroides sp. nov., isolated from human faeces.</title>
        <authorList>
            <person name="Sakamoto M."/>
            <person name="Ikeyama N."/>
            <person name="Kunihiro T."/>
            <person name="Iino T."/>
            <person name="Yuki M."/>
            <person name="Ohkuma M."/>
        </authorList>
    </citation>
    <scope>NUCLEOTIDE SEQUENCE [LARGE SCALE GENOMIC DNA]</scope>
    <source>
        <strain evidence="5 6">4NBBH2</strain>
    </source>
</reference>
<feature type="signal peptide" evidence="4">
    <location>
        <begin position="1"/>
        <end position="25"/>
    </location>
</feature>
<evidence type="ECO:0000313" key="5">
    <source>
        <dbReference type="EMBL" id="GBO94680.1"/>
    </source>
</evidence>
<dbReference type="AlphaFoldDB" id="A0A388SGW7"/>
<dbReference type="EMBL" id="BGZJ01000002">
    <property type="protein sequence ID" value="GBO94680.1"/>
    <property type="molecule type" value="Genomic_DNA"/>
</dbReference>
<evidence type="ECO:0000256" key="3">
    <source>
        <dbReference type="ARBA" id="ARBA00022729"/>
    </source>
</evidence>
<evidence type="ECO:0000256" key="1">
    <source>
        <dbReference type="ARBA" id="ARBA00009175"/>
    </source>
</evidence>
<dbReference type="NCBIfam" id="TIGR01256">
    <property type="entry name" value="modA"/>
    <property type="match status" value="1"/>
</dbReference>
<dbReference type="GO" id="GO:0015689">
    <property type="term" value="P:molybdate ion transport"/>
    <property type="evidence" value="ECO:0007669"/>
    <property type="project" value="InterPro"/>
</dbReference>
<comment type="caution">
    <text evidence="5">The sequence shown here is derived from an EMBL/GenBank/DDBJ whole genome shotgun (WGS) entry which is preliminary data.</text>
</comment>
<protein>
    <submittedName>
        <fullName evidence="5">Molybdate ABC transporter substrate-binding protein</fullName>
    </submittedName>
</protein>
<dbReference type="Proteomes" id="UP000266091">
    <property type="component" value="Unassembled WGS sequence"/>
</dbReference>
<dbReference type="PANTHER" id="PTHR30632">
    <property type="entry name" value="MOLYBDATE-BINDING PERIPLASMIC PROTEIN"/>
    <property type="match status" value="1"/>
</dbReference>
<gene>
    <name evidence="5" type="ORF">MESMUL_20340</name>
</gene>
<dbReference type="Pfam" id="PF13531">
    <property type="entry name" value="SBP_bac_11"/>
    <property type="match status" value="1"/>
</dbReference>
<keyword evidence="2" id="KW-0479">Metal-binding</keyword>
<organism evidence="5 6">
    <name type="scientific">Mesosutterella multiformis</name>
    <dbReference type="NCBI Taxonomy" id="2259133"/>
    <lineage>
        <taxon>Bacteria</taxon>
        <taxon>Pseudomonadati</taxon>
        <taxon>Pseudomonadota</taxon>
        <taxon>Betaproteobacteria</taxon>
        <taxon>Burkholderiales</taxon>
        <taxon>Sutterellaceae</taxon>
        <taxon>Mesosutterella</taxon>
    </lineage>
</organism>
<accession>A0A388SGW7</accession>
<dbReference type="SUPFAM" id="SSF53850">
    <property type="entry name" value="Periplasmic binding protein-like II"/>
    <property type="match status" value="1"/>
</dbReference>
<dbReference type="GO" id="GO:0046872">
    <property type="term" value="F:metal ion binding"/>
    <property type="evidence" value="ECO:0007669"/>
    <property type="project" value="UniProtKB-KW"/>
</dbReference>
<dbReference type="InterPro" id="IPR050682">
    <property type="entry name" value="ModA/WtpA"/>
</dbReference>
<evidence type="ECO:0000313" key="6">
    <source>
        <dbReference type="Proteomes" id="UP000266091"/>
    </source>
</evidence>
<dbReference type="Gene3D" id="3.40.190.10">
    <property type="entry name" value="Periplasmic binding protein-like II"/>
    <property type="match status" value="2"/>
</dbReference>
<dbReference type="RefSeq" id="WP_116270900.1">
    <property type="nucleotide sequence ID" value="NZ_BGZJ01000002.1"/>
</dbReference>
<keyword evidence="6" id="KW-1185">Reference proteome</keyword>
<keyword evidence="3 4" id="KW-0732">Signal</keyword>
<sequence length="253" mass="26242">MMTKPLLLAAAIGAVTLAISGTASAASSVLGVTTPAGYIPMVKALNQVCEAPGVKIEGHFGGNTGQQIAQIEAGSGVSVVVTDAATLKSIKSKVTYTKTMTLGGTPMMLVWKKGLNLKGPEDLTDASVTRIAVADPKAAIYGRTAAQWLSGQKPEVKKALEPKWLAVRNLPQAMSYVVRGEADAAFVNVLAAKKNERKLGGSVKVTSGYEPITMTASIVKGSPNEKAAEQYLNCLGTPKAKAVLKQFGVGNDV</sequence>
<dbReference type="InterPro" id="IPR005950">
    <property type="entry name" value="ModA"/>
</dbReference>
<dbReference type="OrthoDB" id="9785015at2"/>
<dbReference type="GO" id="GO:0030973">
    <property type="term" value="F:molybdate ion binding"/>
    <property type="evidence" value="ECO:0007669"/>
    <property type="project" value="TreeGrafter"/>
</dbReference>
<proteinExistence type="inferred from homology"/>
<comment type="similarity">
    <text evidence="1">Belongs to the bacterial solute-binding protein ModA family.</text>
</comment>
<evidence type="ECO:0000256" key="4">
    <source>
        <dbReference type="SAM" id="SignalP"/>
    </source>
</evidence>